<evidence type="ECO:0000256" key="2">
    <source>
        <dbReference type="SAM" id="SignalP"/>
    </source>
</evidence>
<dbReference type="GO" id="GO:0046872">
    <property type="term" value="F:metal ion binding"/>
    <property type="evidence" value="ECO:0007669"/>
    <property type="project" value="InterPro"/>
</dbReference>
<dbReference type="SUPFAM" id="SSF49329">
    <property type="entry name" value="Cu,Zn superoxide dismutase-like"/>
    <property type="match status" value="1"/>
</dbReference>
<dbReference type="EMBL" id="QTTT01000001">
    <property type="protein sequence ID" value="REE95871.1"/>
    <property type="molecule type" value="Genomic_DNA"/>
</dbReference>
<evidence type="ECO:0000313" key="3">
    <source>
        <dbReference type="EMBL" id="REE95871.1"/>
    </source>
</evidence>
<name>A0A3D9SW44_9ACTN</name>
<gene>
    <name evidence="3" type="ORF">DFJ69_1285</name>
</gene>
<comment type="caution">
    <text evidence="3">The sequence shown here is derived from an EMBL/GenBank/DDBJ whole genome shotgun (WGS) entry which is preliminary data.</text>
</comment>
<organism evidence="3 4">
    <name type="scientific">Thermomonospora umbrina</name>
    <dbReference type="NCBI Taxonomy" id="111806"/>
    <lineage>
        <taxon>Bacteria</taxon>
        <taxon>Bacillati</taxon>
        <taxon>Actinomycetota</taxon>
        <taxon>Actinomycetes</taxon>
        <taxon>Streptosporangiales</taxon>
        <taxon>Thermomonosporaceae</taxon>
        <taxon>Thermomonospora</taxon>
    </lineage>
</organism>
<dbReference type="InterPro" id="IPR036423">
    <property type="entry name" value="SOD-like_Cu/Zn_dom_sf"/>
</dbReference>
<sequence>MPLLRHTALIAAATGAVAVTGVAVAPSASSEGRPRIIKVHGPTHVYAGDFRRVRTTIRVGEIGRHTWVTLKAAGFPKAAVGRTFGVHVHVNRCGPKPADAGPHFHSPQAPHHAPLIEREVWLDVTVGPDRVGRSAAMRPWRIPEGKAGSVVIHAEPTDPRTGDAGDRLLCTTVPFGRR</sequence>
<accession>A0A3D9SW44</accession>
<dbReference type="GO" id="GO:0006801">
    <property type="term" value="P:superoxide metabolic process"/>
    <property type="evidence" value="ECO:0007669"/>
    <property type="project" value="InterPro"/>
</dbReference>
<evidence type="ECO:0000313" key="4">
    <source>
        <dbReference type="Proteomes" id="UP000256661"/>
    </source>
</evidence>
<dbReference type="Proteomes" id="UP000256661">
    <property type="component" value="Unassembled WGS sequence"/>
</dbReference>
<feature type="signal peptide" evidence="2">
    <location>
        <begin position="1"/>
        <end position="18"/>
    </location>
</feature>
<dbReference type="AlphaFoldDB" id="A0A3D9SW44"/>
<reference evidence="3 4" key="1">
    <citation type="submission" date="2018-08" db="EMBL/GenBank/DDBJ databases">
        <title>Sequencing the genomes of 1000 actinobacteria strains.</title>
        <authorList>
            <person name="Klenk H.-P."/>
        </authorList>
    </citation>
    <scope>NUCLEOTIDE SEQUENCE [LARGE SCALE GENOMIC DNA]</scope>
    <source>
        <strain evidence="3 4">DSM 43927</strain>
    </source>
</reference>
<keyword evidence="4" id="KW-1185">Reference proteome</keyword>
<dbReference type="RefSeq" id="WP_170177552.1">
    <property type="nucleotide sequence ID" value="NZ_QTTT01000001.1"/>
</dbReference>
<protein>
    <submittedName>
        <fullName evidence="3">Cu-Zn family superoxide dismutase</fullName>
    </submittedName>
</protein>
<feature type="chain" id="PRO_5039406418" evidence="2">
    <location>
        <begin position="19"/>
        <end position="178"/>
    </location>
</feature>
<dbReference type="Gene3D" id="2.60.40.200">
    <property type="entry name" value="Superoxide dismutase, copper/zinc binding domain"/>
    <property type="match status" value="1"/>
</dbReference>
<keyword evidence="2" id="KW-0732">Signal</keyword>
<proteinExistence type="inferred from homology"/>
<comment type="similarity">
    <text evidence="1">Belongs to the Cu-Zn superoxide dismutase family.</text>
</comment>
<evidence type="ECO:0000256" key="1">
    <source>
        <dbReference type="ARBA" id="ARBA00010457"/>
    </source>
</evidence>